<accession>A0ABD7V3I3</accession>
<dbReference type="AlphaFoldDB" id="A0ABD7V3I3"/>
<keyword evidence="2" id="KW-1133">Transmembrane helix</keyword>
<dbReference type="RefSeq" id="WP_230825416.1">
    <property type="nucleotide sequence ID" value="NZ_CAACYD010000006.1"/>
</dbReference>
<evidence type="ECO:0000313" key="4">
    <source>
        <dbReference type="Proteomes" id="UP000360750"/>
    </source>
</evidence>
<comment type="caution">
    <text evidence="3">The sequence shown here is derived from an EMBL/GenBank/DDBJ whole genome shotgun (WGS) entry which is preliminary data.</text>
</comment>
<protein>
    <submittedName>
        <fullName evidence="3">Uncharacterized protein</fullName>
    </submittedName>
</protein>
<organism evidence="3 4">
    <name type="scientific">Gordonia paraffinivorans</name>
    <dbReference type="NCBI Taxonomy" id="175628"/>
    <lineage>
        <taxon>Bacteria</taxon>
        <taxon>Bacillati</taxon>
        <taxon>Actinomycetota</taxon>
        <taxon>Actinomycetes</taxon>
        <taxon>Mycobacteriales</taxon>
        <taxon>Gordoniaceae</taxon>
        <taxon>Gordonia</taxon>
    </lineage>
</organism>
<dbReference type="GeneID" id="60750364"/>
<feature type="region of interest" description="Disordered" evidence="1">
    <location>
        <begin position="1"/>
        <end position="20"/>
    </location>
</feature>
<proteinExistence type="predicted"/>
<evidence type="ECO:0000313" key="3">
    <source>
        <dbReference type="EMBL" id="VFA88806.1"/>
    </source>
</evidence>
<dbReference type="EMBL" id="CAACYD010000006">
    <property type="protein sequence ID" value="VFA88806.1"/>
    <property type="molecule type" value="Genomic_DNA"/>
</dbReference>
<sequence length="89" mass="9504">MSHTTTSSGPAHAAPTDTRGRHAVVTKVALFVAGCILLILAAANLDHLGEWSQRWGQVPVFLGFFLLMSIAGRWFWTGADAILAKVGSQ</sequence>
<gene>
    <name evidence="3" type="ORF">NCTC8139_02362</name>
</gene>
<dbReference type="Proteomes" id="UP000360750">
    <property type="component" value="Unassembled WGS sequence"/>
</dbReference>
<feature type="transmembrane region" description="Helical" evidence="2">
    <location>
        <begin position="55"/>
        <end position="76"/>
    </location>
</feature>
<evidence type="ECO:0000256" key="2">
    <source>
        <dbReference type="SAM" id="Phobius"/>
    </source>
</evidence>
<evidence type="ECO:0000256" key="1">
    <source>
        <dbReference type="SAM" id="MobiDB-lite"/>
    </source>
</evidence>
<reference evidence="3 4" key="1">
    <citation type="submission" date="2019-02" db="EMBL/GenBank/DDBJ databases">
        <authorList>
            <consortium name="Pathogen Informatics"/>
        </authorList>
    </citation>
    <scope>NUCLEOTIDE SEQUENCE [LARGE SCALE GENOMIC DNA]</scope>
    <source>
        <strain evidence="3 4">3012STDY6756503</strain>
    </source>
</reference>
<keyword evidence="2" id="KW-0812">Transmembrane</keyword>
<name>A0ABD7V3I3_9ACTN</name>
<keyword evidence="2" id="KW-0472">Membrane</keyword>
<feature type="transmembrane region" description="Helical" evidence="2">
    <location>
        <begin position="24"/>
        <end position="43"/>
    </location>
</feature>